<feature type="domain" description="Polymerase nucleotidyl transferase" evidence="1">
    <location>
        <begin position="11"/>
        <end position="46"/>
    </location>
</feature>
<dbReference type="GO" id="GO:0016779">
    <property type="term" value="F:nucleotidyltransferase activity"/>
    <property type="evidence" value="ECO:0007669"/>
    <property type="project" value="InterPro"/>
</dbReference>
<dbReference type="EMBL" id="VYDA01000093">
    <property type="protein sequence ID" value="MYH60648.1"/>
    <property type="molecule type" value="Genomic_DNA"/>
</dbReference>
<keyword evidence="2" id="KW-0808">Transferase</keyword>
<dbReference type="InterPro" id="IPR002934">
    <property type="entry name" value="Polymerase_NTP_transf_dom"/>
</dbReference>
<name>A0A6B1FXD8_9CHLR</name>
<protein>
    <submittedName>
        <fullName evidence="2">Nucleotidyltransferase domain-containing protein</fullName>
    </submittedName>
</protein>
<comment type="caution">
    <text evidence="2">The sequence shown here is derived from an EMBL/GenBank/DDBJ whole genome shotgun (WGS) entry which is preliminary data.</text>
</comment>
<accession>A0A6B1FXD8</accession>
<proteinExistence type="predicted"/>
<evidence type="ECO:0000259" key="1">
    <source>
        <dbReference type="Pfam" id="PF01909"/>
    </source>
</evidence>
<gene>
    <name evidence="2" type="ORF">F4148_02405</name>
</gene>
<dbReference type="AlphaFoldDB" id="A0A6B1FXD8"/>
<dbReference type="InterPro" id="IPR043519">
    <property type="entry name" value="NT_sf"/>
</dbReference>
<evidence type="ECO:0000313" key="2">
    <source>
        <dbReference type="EMBL" id="MYH60648.1"/>
    </source>
</evidence>
<sequence length="87" mass="9558">MDRATIQAVAQMIAQKFDPEQIILFGSHARGNAGSQSDIDLLVVPKPLDDWSKRGNANRRAIGGQFIFPLTSSARRMTALRSSVRGF</sequence>
<dbReference type="CDD" id="cd05403">
    <property type="entry name" value="NT_KNTase_like"/>
    <property type="match status" value="1"/>
</dbReference>
<organism evidence="2">
    <name type="scientific">Caldilineaceae bacterium SB0675_bin_29</name>
    <dbReference type="NCBI Taxonomy" id="2605266"/>
    <lineage>
        <taxon>Bacteria</taxon>
        <taxon>Bacillati</taxon>
        <taxon>Chloroflexota</taxon>
        <taxon>Caldilineae</taxon>
        <taxon>Caldilineales</taxon>
        <taxon>Caldilineaceae</taxon>
    </lineage>
</organism>
<dbReference type="Pfam" id="PF01909">
    <property type="entry name" value="NTP_transf_2"/>
    <property type="match status" value="1"/>
</dbReference>
<dbReference type="Gene3D" id="3.30.460.10">
    <property type="entry name" value="Beta Polymerase, domain 2"/>
    <property type="match status" value="1"/>
</dbReference>
<dbReference type="SUPFAM" id="SSF81301">
    <property type="entry name" value="Nucleotidyltransferase"/>
    <property type="match status" value="1"/>
</dbReference>
<reference evidence="2" key="1">
    <citation type="submission" date="2019-09" db="EMBL/GenBank/DDBJ databases">
        <title>Characterisation of the sponge microbiome using genome-centric metagenomics.</title>
        <authorList>
            <person name="Engelberts J.P."/>
            <person name="Robbins S.J."/>
            <person name="De Goeij J.M."/>
            <person name="Aranda M."/>
            <person name="Bell S.C."/>
            <person name="Webster N.S."/>
        </authorList>
    </citation>
    <scope>NUCLEOTIDE SEQUENCE</scope>
    <source>
        <strain evidence="2">SB0675_bin_29</strain>
    </source>
</reference>